<proteinExistence type="predicted"/>
<evidence type="ECO:0000313" key="1">
    <source>
        <dbReference type="EMBL" id="KAF7839123.1"/>
    </source>
</evidence>
<reference evidence="1" key="1">
    <citation type="submission" date="2020-09" db="EMBL/GenBank/DDBJ databases">
        <title>Genome-Enabled Discovery of Anthraquinone Biosynthesis in Senna tora.</title>
        <authorList>
            <person name="Kang S.-H."/>
            <person name="Pandey R.P."/>
            <person name="Lee C.-M."/>
            <person name="Sim J.-S."/>
            <person name="Jeong J.-T."/>
            <person name="Choi B.-S."/>
            <person name="Jung M."/>
            <person name="Ginzburg D."/>
            <person name="Zhao K."/>
            <person name="Won S.Y."/>
            <person name="Oh T.-J."/>
            <person name="Yu Y."/>
            <person name="Kim N.-H."/>
            <person name="Lee O.R."/>
            <person name="Lee T.-H."/>
            <person name="Bashyal P."/>
            <person name="Kim T.-S."/>
            <person name="Lee W.-H."/>
            <person name="Kawkins C."/>
            <person name="Kim C.-K."/>
            <person name="Kim J.S."/>
            <person name="Ahn B.O."/>
            <person name="Rhee S.Y."/>
            <person name="Sohng J.K."/>
        </authorList>
    </citation>
    <scope>NUCLEOTIDE SEQUENCE</scope>
    <source>
        <tissue evidence="1">Leaf</tissue>
    </source>
</reference>
<keyword evidence="2" id="KW-1185">Reference proteome</keyword>
<protein>
    <submittedName>
        <fullName evidence="1">Uncharacterized protein</fullName>
    </submittedName>
</protein>
<dbReference type="EMBL" id="JAAIUW010000003">
    <property type="protein sequence ID" value="KAF7839123.1"/>
    <property type="molecule type" value="Genomic_DNA"/>
</dbReference>
<organism evidence="1 2">
    <name type="scientific">Senna tora</name>
    <dbReference type="NCBI Taxonomy" id="362788"/>
    <lineage>
        <taxon>Eukaryota</taxon>
        <taxon>Viridiplantae</taxon>
        <taxon>Streptophyta</taxon>
        <taxon>Embryophyta</taxon>
        <taxon>Tracheophyta</taxon>
        <taxon>Spermatophyta</taxon>
        <taxon>Magnoliopsida</taxon>
        <taxon>eudicotyledons</taxon>
        <taxon>Gunneridae</taxon>
        <taxon>Pentapetalae</taxon>
        <taxon>rosids</taxon>
        <taxon>fabids</taxon>
        <taxon>Fabales</taxon>
        <taxon>Fabaceae</taxon>
        <taxon>Caesalpinioideae</taxon>
        <taxon>Cassia clade</taxon>
        <taxon>Senna</taxon>
    </lineage>
</organism>
<sequence>MTHLPYDHQSLWSNKTTRIPKYNAKRPV</sequence>
<comment type="caution">
    <text evidence="1">The sequence shown here is derived from an EMBL/GenBank/DDBJ whole genome shotgun (WGS) entry which is preliminary data.</text>
</comment>
<dbReference type="Proteomes" id="UP000634136">
    <property type="component" value="Unassembled WGS sequence"/>
</dbReference>
<accession>A0A834X5P3</accession>
<evidence type="ECO:0000313" key="2">
    <source>
        <dbReference type="Proteomes" id="UP000634136"/>
    </source>
</evidence>
<gene>
    <name evidence="1" type="ORF">G2W53_007605</name>
</gene>
<dbReference type="AlphaFoldDB" id="A0A834X5P3"/>
<name>A0A834X5P3_9FABA</name>